<dbReference type="SMART" id="SM01156">
    <property type="entry name" value="DUF1716"/>
    <property type="match status" value="1"/>
</dbReference>
<dbReference type="Proteomes" id="UP001153365">
    <property type="component" value="Unassembled WGS sequence"/>
</dbReference>
<reference evidence="8" key="1">
    <citation type="submission" date="2022-06" db="EMBL/GenBank/DDBJ databases">
        <authorList>
            <consortium name="SYNGENTA / RWTH Aachen University"/>
        </authorList>
    </citation>
    <scope>NUCLEOTIDE SEQUENCE</scope>
</reference>
<evidence type="ECO:0000256" key="6">
    <source>
        <dbReference type="SAM" id="MobiDB-lite"/>
    </source>
</evidence>
<keyword evidence="2" id="KW-0597">Phosphoprotein</keyword>
<evidence type="ECO:0000259" key="7">
    <source>
        <dbReference type="SMART" id="SM01156"/>
    </source>
</evidence>
<dbReference type="AlphaFoldDB" id="A0AAV0B9J1"/>
<dbReference type="PANTHER" id="PTHR14978">
    <property type="entry name" value="BETA-CATENIN-LIKE PROTEIN 1 NUCLEAR ASSOCIATED PROTEIN"/>
    <property type="match status" value="1"/>
</dbReference>
<sequence length="249" mass="28324">MFNRQRKFGWLGKNQTVDQYYNHEEYEEGRSVKLWKTLTLNSISSHEVKKLCLDSEFESSEGIIKISIMTQDPARCYPELFRLGAQTSGVGLLSHENVDIAICVIEIIHEFIDDDVLESQEQDKPKEEQDRLKTLATDAIMMIISQLIGESVKFVEPGLEEENNDPNASKGEGLKVNSEGTDQSEGPKSDDGKADQLKIIREFVEVYLGVLAWCNPKVEIKLTLKDHEGLDKPNNTIQFINKSDQRTKF</sequence>
<gene>
    <name evidence="8" type="ORF">PPACK8108_LOCUS15912</name>
</gene>
<dbReference type="InterPro" id="IPR039678">
    <property type="entry name" value="CTNNBL1"/>
</dbReference>
<protein>
    <recommendedName>
        <fullName evidence="7">Beta-catenin-like protein 1 N-terminal domain-containing protein</fullName>
    </recommendedName>
</protein>
<evidence type="ECO:0000256" key="5">
    <source>
        <dbReference type="ARBA" id="ARBA00023242"/>
    </source>
</evidence>
<evidence type="ECO:0000256" key="3">
    <source>
        <dbReference type="ARBA" id="ARBA00022737"/>
    </source>
</evidence>
<dbReference type="GO" id="GO:0005681">
    <property type="term" value="C:spliceosomal complex"/>
    <property type="evidence" value="ECO:0007669"/>
    <property type="project" value="TreeGrafter"/>
</dbReference>
<dbReference type="InterPro" id="IPR013180">
    <property type="entry name" value="CTNNBL1_N"/>
</dbReference>
<evidence type="ECO:0000256" key="2">
    <source>
        <dbReference type="ARBA" id="ARBA00022553"/>
    </source>
</evidence>
<organism evidence="8 9">
    <name type="scientific">Phakopsora pachyrhizi</name>
    <name type="common">Asian soybean rust disease fungus</name>
    <dbReference type="NCBI Taxonomy" id="170000"/>
    <lineage>
        <taxon>Eukaryota</taxon>
        <taxon>Fungi</taxon>
        <taxon>Dikarya</taxon>
        <taxon>Basidiomycota</taxon>
        <taxon>Pucciniomycotina</taxon>
        <taxon>Pucciniomycetes</taxon>
        <taxon>Pucciniales</taxon>
        <taxon>Phakopsoraceae</taxon>
        <taxon>Phakopsora</taxon>
    </lineage>
</organism>
<proteinExistence type="predicted"/>
<keyword evidence="3" id="KW-0677">Repeat</keyword>
<evidence type="ECO:0000256" key="4">
    <source>
        <dbReference type="ARBA" id="ARBA00023054"/>
    </source>
</evidence>
<evidence type="ECO:0000313" key="9">
    <source>
        <dbReference type="Proteomes" id="UP001153365"/>
    </source>
</evidence>
<feature type="region of interest" description="Disordered" evidence="6">
    <location>
        <begin position="159"/>
        <end position="193"/>
    </location>
</feature>
<keyword evidence="5" id="KW-0539">Nucleus</keyword>
<dbReference type="EMBL" id="CALTRL010004291">
    <property type="protein sequence ID" value="CAH7682803.1"/>
    <property type="molecule type" value="Genomic_DNA"/>
</dbReference>
<evidence type="ECO:0000256" key="1">
    <source>
        <dbReference type="ARBA" id="ARBA00004123"/>
    </source>
</evidence>
<name>A0AAV0B9J1_PHAPC</name>
<dbReference type="Pfam" id="PF08216">
    <property type="entry name" value="CTNNBL"/>
    <property type="match status" value="1"/>
</dbReference>
<comment type="caution">
    <text evidence="8">The sequence shown here is derived from an EMBL/GenBank/DDBJ whole genome shotgun (WGS) entry which is preliminary data.</text>
</comment>
<dbReference type="InterPro" id="IPR011989">
    <property type="entry name" value="ARM-like"/>
</dbReference>
<accession>A0AAV0B9J1</accession>
<comment type="subcellular location">
    <subcellularLocation>
        <location evidence="1">Nucleus</location>
    </subcellularLocation>
</comment>
<keyword evidence="4" id="KW-0175">Coiled coil</keyword>
<feature type="domain" description="Beta-catenin-like protein 1 N-terminal" evidence="7">
    <location>
        <begin position="24"/>
        <end position="105"/>
    </location>
</feature>
<evidence type="ECO:0000313" key="8">
    <source>
        <dbReference type="EMBL" id="CAH7682803.1"/>
    </source>
</evidence>
<dbReference type="Gene3D" id="1.25.10.10">
    <property type="entry name" value="Leucine-rich Repeat Variant"/>
    <property type="match status" value="1"/>
</dbReference>
<keyword evidence="9" id="KW-1185">Reference proteome</keyword>
<dbReference type="PANTHER" id="PTHR14978:SF0">
    <property type="entry name" value="BETA-CATENIN-LIKE PROTEIN 1"/>
    <property type="match status" value="1"/>
</dbReference>